<dbReference type="CDD" id="cd19076">
    <property type="entry name" value="AKR_AKR13A_13D"/>
    <property type="match status" value="1"/>
</dbReference>
<sequence length="360" mass="38666">MSSPSVPVRKLGSQGLQASVQGLGCMGMSAFYTAAPQQEEESIATIHRALELGVTHLDTSDVYGPFTNEVLVGKAIKGQREKFTIATKCGIILGGGGMSLDGSRKHVRESCEGSLKRLGIDTIDLYYLHRVDPSTPVSETFAEMAALVAEGKALLLLLPLLLLLLLLVDPSTPVSETFAEMAALVAEGKVKYVGISEASPADIREAHKACPLTAVQLEWSLWSRDSEAEIIPTCRELGIGIVAYSPLGRGFLTGAITKPEDLPEDDYRRMTPRFQGDAFKKNLELVAAVKAIAQRKGVSPGQLALAWVHAQGEDVFTIPGTKRVKYLEENVGALAVQLTADELKELESALPAHKVVGGRY</sequence>
<evidence type="ECO:0000256" key="1">
    <source>
        <dbReference type="ARBA" id="ARBA00023002"/>
    </source>
</evidence>
<dbReference type="Pfam" id="PF00248">
    <property type="entry name" value="Aldo_ket_red"/>
    <property type="match status" value="2"/>
</dbReference>
<keyword evidence="1" id="KW-0560">Oxidoreductase</keyword>
<reference evidence="3 4" key="1">
    <citation type="submission" date="2016-10" db="EMBL/GenBank/DDBJ databases">
        <authorList>
            <person name="Cai Z."/>
        </authorList>
    </citation>
    <scope>NUCLEOTIDE SEQUENCE [LARGE SCALE GENOMIC DNA]</scope>
</reference>
<evidence type="ECO:0000259" key="2">
    <source>
        <dbReference type="Pfam" id="PF00248"/>
    </source>
</evidence>
<dbReference type="GO" id="GO:0016491">
    <property type="term" value="F:oxidoreductase activity"/>
    <property type="evidence" value="ECO:0007669"/>
    <property type="project" value="UniProtKB-KW"/>
</dbReference>
<accession>A0A383V7R7</accession>
<name>A0A383V7R7_TETOB</name>
<gene>
    <name evidence="3" type="ORF">BQ4739_LOCUS1727</name>
</gene>
<proteinExistence type="predicted"/>
<feature type="domain" description="NADP-dependent oxidoreductase" evidence="2">
    <location>
        <begin position="25"/>
        <end position="153"/>
    </location>
</feature>
<protein>
    <recommendedName>
        <fullName evidence="2">NADP-dependent oxidoreductase domain-containing protein</fullName>
    </recommendedName>
</protein>
<dbReference type="STRING" id="3088.A0A383V7R7"/>
<dbReference type="InterPro" id="IPR023210">
    <property type="entry name" value="NADP_OxRdtase_dom"/>
</dbReference>
<dbReference type="AlphaFoldDB" id="A0A383V7R7"/>
<evidence type="ECO:0000313" key="3">
    <source>
        <dbReference type="EMBL" id="SZX61211.1"/>
    </source>
</evidence>
<dbReference type="Proteomes" id="UP000256970">
    <property type="component" value="Unassembled WGS sequence"/>
</dbReference>
<feature type="domain" description="NADP-dependent oxidoreductase" evidence="2">
    <location>
        <begin position="167"/>
        <end position="349"/>
    </location>
</feature>
<dbReference type="PANTHER" id="PTHR43625">
    <property type="entry name" value="AFLATOXIN B1 ALDEHYDE REDUCTASE"/>
    <property type="match status" value="1"/>
</dbReference>
<dbReference type="EMBL" id="FNXT01000131">
    <property type="protein sequence ID" value="SZX61211.1"/>
    <property type="molecule type" value="Genomic_DNA"/>
</dbReference>
<dbReference type="InterPro" id="IPR036812">
    <property type="entry name" value="NAD(P)_OxRdtase_dom_sf"/>
</dbReference>
<dbReference type="InterPro" id="IPR050791">
    <property type="entry name" value="Aldo-Keto_reductase"/>
</dbReference>
<dbReference type="PANTHER" id="PTHR43625:SF40">
    <property type="entry name" value="ALDO-KETO REDUCTASE YAKC [NADP(+)]"/>
    <property type="match status" value="1"/>
</dbReference>
<organism evidence="3 4">
    <name type="scientific">Tetradesmus obliquus</name>
    <name type="common">Green alga</name>
    <name type="synonym">Acutodesmus obliquus</name>
    <dbReference type="NCBI Taxonomy" id="3088"/>
    <lineage>
        <taxon>Eukaryota</taxon>
        <taxon>Viridiplantae</taxon>
        <taxon>Chlorophyta</taxon>
        <taxon>core chlorophytes</taxon>
        <taxon>Chlorophyceae</taxon>
        <taxon>CS clade</taxon>
        <taxon>Sphaeropleales</taxon>
        <taxon>Scenedesmaceae</taxon>
        <taxon>Tetradesmus</taxon>
    </lineage>
</organism>
<dbReference type="Gene3D" id="3.20.20.100">
    <property type="entry name" value="NADP-dependent oxidoreductase domain"/>
    <property type="match status" value="2"/>
</dbReference>
<evidence type="ECO:0000313" key="4">
    <source>
        <dbReference type="Proteomes" id="UP000256970"/>
    </source>
</evidence>
<dbReference type="SUPFAM" id="SSF51430">
    <property type="entry name" value="NAD(P)-linked oxidoreductase"/>
    <property type="match status" value="2"/>
</dbReference>
<dbReference type="GO" id="GO:0005737">
    <property type="term" value="C:cytoplasm"/>
    <property type="evidence" value="ECO:0007669"/>
    <property type="project" value="TreeGrafter"/>
</dbReference>
<keyword evidence="4" id="KW-1185">Reference proteome</keyword>